<dbReference type="OrthoDB" id="9048988at2759"/>
<dbReference type="PROSITE" id="PS50878">
    <property type="entry name" value="RT_POL"/>
    <property type="match status" value="1"/>
</dbReference>
<feature type="domain" description="Reverse transcriptase" evidence="1">
    <location>
        <begin position="1"/>
        <end position="140"/>
    </location>
</feature>
<dbReference type="InterPro" id="IPR000477">
    <property type="entry name" value="RT_dom"/>
</dbReference>
<dbReference type="SUPFAM" id="SSF56672">
    <property type="entry name" value="DNA/RNA polymerases"/>
    <property type="match status" value="1"/>
</dbReference>
<dbReference type="Proteomes" id="UP000694559">
    <property type="component" value="Unplaced"/>
</dbReference>
<dbReference type="Ensembl" id="ENSNNAT00000017549.1">
    <property type="protein sequence ID" value="ENSNNAP00000016726.1"/>
    <property type="gene ID" value="ENSNNAG00000011258.1"/>
</dbReference>
<dbReference type="Pfam" id="PF00078">
    <property type="entry name" value="RVT_1"/>
    <property type="match status" value="1"/>
</dbReference>
<dbReference type="PANTHER" id="PTHR33332">
    <property type="entry name" value="REVERSE TRANSCRIPTASE DOMAIN-CONTAINING PROTEIN"/>
    <property type="match status" value="1"/>
</dbReference>
<dbReference type="GeneTree" id="ENSGT01150000286962"/>
<evidence type="ECO:0000259" key="1">
    <source>
        <dbReference type="PROSITE" id="PS50878"/>
    </source>
</evidence>
<reference evidence="2" key="1">
    <citation type="submission" date="2025-08" db="UniProtKB">
        <authorList>
            <consortium name="Ensembl"/>
        </authorList>
    </citation>
    <scope>IDENTIFICATION</scope>
</reference>
<dbReference type="OMA" id="HIARIRC"/>
<sequence>MVSYCGASRGWEWEALFCSGSTFRGVGGGQRSTLRALTCGVPQGLVLSPLLFNIYMKPLGEIIRGFGVRYHQYADDTQLYISTPNQISDALSVISHCLDAVQIWMGRNKLQLNPAKTEWLCIQASRTSQQIPSLVIGGEVLPLVDRAQNLGVLLDSWLGLEEQVGAVTRGAFAQVRLVHQLHPYLDRDALRMVTHALVTSRLDYCNALYLGLPLHTIRRFQLVQNAAARVVMGVSWYTHVMPLLRELHWLPVALRVRFKVLVLTFKVLHGLGPGYLREHLLLTSNADRPVRVHRLGLLRVLSTRQCWLAVPRGRAYSVAAPTLWNQLPLGLRLAPDLCSFHHDLKTRLFEQAGLD</sequence>
<reference evidence="2" key="2">
    <citation type="submission" date="2025-09" db="UniProtKB">
        <authorList>
            <consortium name="Ensembl"/>
        </authorList>
    </citation>
    <scope>IDENTIFICATION</scope>
</reference>
<evidence type="ECO:0000313" key="3">
    <source>
        <dbReference type="Proteomes" id="UP000694559"/>
    </source>
</evidence>
<organism evidence="2 3">
    <name type="scientific">Naja naja</name>
    <name type="common">Indian cobra</name>
    <dbReference type="NCBI Taxonomy" id="35670"/>
    <lineage>
        <taxon>Eukaryota</taxon>
        <taxon>Metazoa</taxon>
        <taxon>Chordata</taxon>
        <taxon>Craniata</taxon>
        <taxon>Vertebrata</taxon>
        <taxon>Euteleostomi</taxon>
        <taxon>Lepidosauria</taxon>
        <taxon>Squamata</taxon>
        <taxon>Bifurcata</taxon>
        <taxon>Unidentata</taxon>
        <taxon>Episquamata</taxon>
        <taxon>Toxicofera</taxon>
        <taxon>Serpentes</taxon>
        <taxon>Colubroidea</taxon>
        <taxon>Elapidae</taxon>
        <taxon>Elapinae</taxon>
        <taxon>Naja</taxon>
    </lineage>
</organism>
<proteinExistence type="predicted"/>
<name>A0A8C6XMC9_NAJNA</name>
<keyword evidence="3" id="KW-1185">Reference proteome</keyword>
<evidence type="ECO:0000313" key="2">
    <source>
        <dbReference type="Ensembl" id="ENSNNAP00000016726.1"/>
    </source>
</evidence>
<dbReference type="AlphaFoldDB" id="A0A8C6XMC9"/>
<protein>
    <recommendedName>
        <fullName evidence="1">Reverse transcriptase domain-containing protein</fullName>
    </recommendedName>
</protein>
<dbReference type="InterPro" id="IPR043502">
    <property type="entry name" value="DNA/RNA_pol_sf"/>
</dbReference>
<accession>A0A8C6XMC9</accession>